<accession>A0ACC2CA40</accession>
<dbReference type="Proteomes" id="UP001162992">
    <property type="component" value="Chromosome 11"/>
</dbReference>
<sequence>MATQEGAAAEGKGKGESGGVGGKGWLWPRYNSPLVQVCIIGAVCFCCPGMFNVLSGLGGGGQVSDQAANNALTALYATFAVFGVLGGGIYNLFGPRICLFSGCTLYILYVGSFLNYNHTQNEGFVVAAGALLGVGAGLLWAGQGAIVTSYPPPQSKGRYISIFWCIFNFGGVFGSFVPFVLNFNRQAGSVNDATYIAFMVIMSLGVLLTLTLATADRVVRDDGSRVATVKYSNPLAEGWEILKLFRNPRLLMLFPACFASNFFYTYQFNNVNGLLFNIRTRSFNNVFYWGAQMAGSLAIGFILDRSNSKRRTRGFIGLSVMAIFTTVVWGGALANQLHYSRHNHPSKLLDFKDSGSAYAGPFLLYFMFGLLDSMYQTLCYWIIGTLSQDSQSLSRYSGFYKGVQSAGGAIAWQVDQRGLPLLWELLINWILLTISFPLVALVLKDVKEASTGKVEMEGMMGALEVVPRQAKDKEIDKDRNNLLKAQQNSSLVA</sequence>
<organism evidence="1 2">
    <name type="scientific">Diphasiastrum complanatum</name>
    <name type="common">Issler's clubmoss</name>
    <name type="synonym">Lycopodium complanatum</name>
    <dbReference type="NCBI Taxonomy" id="34168"/>
    <lineage>
        <taxon>Eukaryota</taxon>
        <taxon>Viridiplantae</taxon>
        <taxon>Streptophyta</taxon>
        <taxon>Embryophyta</taxon>
        <taxon>Tracheophyta</taxon>
        <taxon>Lycopodiopsida</taxon>
        <taxon>Lycopodiales</taxon>
        <taxon>Lycopodiaceae</taxon>
        <taxon>Lycopodioideae</taxon>
        <taxon>Diphasiastrum</taxon>
    </lineage>
</organism>
<keyword evidence="2" id="KW-1185">Reference proteome</keyword>
<evidence type="ECO:0000313" key="2">
    <source>
        <dbReference type="Proteomes" id="UP001162992"/>
    </source>
</evidence>
<name>A0ACC2CA40_DIPCM</name>
<comment type="caution">
    <text evidence="1">The sequence shown here is derived from an EMBL/GenBank/DDBJ whole genome shotgun (WGS) entry which is preliminary data.</text>
</comment>
<evidence type="ECO:0000313" key="1">
    <source>
        <dbReference type="EMBL" id="KAJ7538748.1"/>
    </source>
</evidence>
<protein>
    <submittedName>
        <fullName evidence="1">Uncharacterized protein</fullName>
    </submittedName>
</protein>
<proteinExistence type="predicted"/>
<dbReference type="EMBL" id="CM055102">
    <property type="protein sequence ID" value="KAJ7538748.1"/>
    <property type="molecule type" value="Genomic_DNA"/>
</dbReference>
<reference evidence="2" key="1">
    <citation type="journal article" date="2024" name="Proc. Natl. Acad. Sci. U.S.A.">
        <title>Extraordinary preservation of gene collinearity over three hundred million years revealed in homosporous lycophytes.</title>
        <authorList>
            <person name="Li C."/>
            <person name="Wickell D."/>
            <person name="Kuo L.Y."/>
            <person name="Chen X."/>
            <person name="Nie B."/>
            <person name="Liao X."/>
            <person name="Peng D."/>
            <person name="Ji J."/>
            <person name="Jenkins J."/>
            <person name="Williams M."/>
            <person name="Shu S."/>
            <person name="Plott C."/>
            <person name="Barry K."/>
            <person name="Rajasekar S."/>
            <person name="Grimwood J."/>
            <person name="Han X."/>
            <person name="Sun S."/>
            <person name="Hou Z."/>
            <person name="He W."/>
            <person name="Dai G."/>
            <person name="Sun C."/>
            <person name="Schmutz J."/>
            <person name="Leebens-Mack J.H."/>
            <person name="Li F.W."/>
            <person name="Wang L."/>
        </authorList>
    </citation>
    <scope>NUCLEOTIDE SEQUENCE [LARGE SCALE GENOMIC DNA]</scope>
    <source>
        <strain evidence="2">cv. PW_Plant_1</strain>
    </source>
</reference>
<gene>
    <name evidence="1" type="ORF">O6H91_11G062100</name>
</gene>